<feature type="non-terminal residue" evidence="2">
    <location>
        <position position="65"/>
    </location>
</feature>
<comment type="caution">
    <text evidence="2">The sequence shown here is derived from an EMBL/GenBank/DDBJ whole genome shotgun (WGS) entry which is preliminary data.</text>
</comment>
<proteinExistence type="predicted"/>
<feature type="region of interest" description="Disordered" evidence="1">
    <location>
        <begin position="1"/>
        <end position="31"/>
    </location>
</feature>
<gene>
    <name evidence="2" type="ORF">JKIAZH3_G6111</name>
</gene>
<keyword evidence="3" id="KW-1185">Reference proteome</keyword>
<evidence type="ECO:0000313" key="2">
    <source>
        <dbReference type="EMBL" id="CAD6955275.1"/>
    </source>
</evidence>
<sequence>MTDATPPKRASFTIGDGNANDDADFPRRRDPGLRLTQLDGDADADAIILPVAFRCAAFVPSQDDI</sequence>
<protein>
    <submittedName>
        <fullName evidence="2">Uncharacterized protein</fullName>
    </submittedName>
</protein>
<dbReference type="EMBL" id="CAJHJG010006169">
    <property type="protein sequence ID" value="CAD6955275.1"/>
    <property type="molecule type" value="Genomic_DNA"/>
</dbReference>
<evidence type="ECO:0000256" key="1">
    <source>
        <dbReference type="SAM" id="MobiDB-lite"/>
    </source>
</evidence>
<reference evidence="2" key="1">
    <citation type="submission" date="2020-10" db="EMBL/GenBank/DDBJ databases">
        <authorList>
            <person name="Sedaghatjoo S."/>
        </authorList>
    </citation>
    <scope>NUCLEOTIDE SEQUENCE</scope>
    <source>
        <strain evidence="2">AZH3</strain>
    </source>
</reference>
<organism evidence="2 3">
    <name type="scientific">Tilletia caries</name>
    <name type="common">wheat bunt fungus</name>
    <dbReference type="NCBI Taxonomy" id="13290"/>
    <lineage>
        <taxon>Eukaryota</taxon>
        <taxon>Fungi</taxon>
        <taxon>Dikarya</taxon>
        <taxon>Basidiomycota</taxon>
        <taxon>Ustilaginomycotina</taxon>
        <taxon>Exobasidiomycetes</taxon>
        <taxon>Tilletiales</taxon>
        <taxon>Tilletiaceae</taxon>
        <taxon>Tilletia</taxon>
    </lineage>
</organism>
<evidence type="ECO:0000313" key="3">
    <source>
        <dbReference type="Proteomes" id="UP000836402"/>
    </source>
</evidence>
<dbReference type="Proteomes" id="UP000836402">
    <property type="component" value="Unassembled WGS sequence"/>
</dbReference>
<feature type="non-terminal residue" evidence="2">
    <location>
        <position position="1"/>
    </location>
</feature>
<name>A0ABN7J6F3_9BASI</name>
<accession>A0ABN7J6F3</accession>